<keyword evidence="3" id="KW-1133">Transmembrane helix</keyword>
<protein>
    <recommendedName>
        <fullName evidence="6">Mce-associated membrane protein</fullName>
    </recommendedName>
</protein>
<evidence type="ECO:0000313" key="5">
    <source>
        <dbReference type="Proteomes" id="UP000621454"/>
    </source>
</evidence>
<name>A0A916TDJ4_9ACTN</name>
<feature type="transmembrane region" description="Helical" evidence="3">
    <location>
        <begin position="38"/>
        <end position="57"/>
    </location>
</feature>
<evidence type="ECO:0008006" key="6">
    <source>
        <dbReference type="Google" id="ProtNLM"/>
    </source>
</evidence>
<evidence type="ECO:0000313" key="4">
    <source>
        <dbReference type="EMBL" id="GGB40340.1"/>
    </source>
</evidence>
<comment type="subcellular location">
    <subcellularLocation>
        <location evidence="1">Membrane</location>
    </subcellularLocation>
</comment>
<reference evidence="4" key="1">
    <citation type="journal article" date="2014" name="Int. J. Syst. Evol. Microbiol.">
        <title>Complete genome sequence of Corynebacterium casei LMG S-19264T (=DSM 44701T), isolated from a smear-ripened cheese.</title>
        <authorList>
            <consortium name="US DOE Joint Genome Institute (JGI-PGF)"/>
            <person name="Walter F."/>
            <person name="Albersmeier A."/>
            <person name="Kalinowski J."/>
            <person name="Ruckert C."/>
        </authorList>
    </citation>
    <scope>NUCLEOTIDE SEQUENCE</scope>
    <source>
        <strain evidence="4">CGMCC 1.12827</strain>
    </source>
</reference>
<keyword evidence="3" id="KW-0812">Transmembrane</keyword>
<dbReference type="PANTHER" id="PTHR37042:SF4">
    <property type="entry name" value="OUTER MEMBRANE PROTEIN RV1973"/>
    <property type="match status" value="1"/>
</dbReference>
<comment type="caution">
    <text evidence="4">The sequence shown here is derived from an EMBL/GenBank/DDBJ whole genome shotgun (WGS) entry which is preliminary data.</text>
</comment>
<keyword evidence="5" id="KW-1185">Reference proteome</keyword>
<evidence type="ECO:0000256" key="3">
    <source>
        <dbReference type="SAM" id="Phobius"/>
    </source>
</evidence>
<evidence type="ECO:0000256" key="2">
    <source>
        <dbReference type="ARBA" id="ARBA00023136"/>
    </source>
</evidence>
<dbReference type="EMBL" id="BMGC01000025">
    <property type="protein sequence ID" value="GGB40340.1"/>
    <property type="molecule type" value="Genomic_DNA"/>
</dbReference>
<organism evidence="4 5">
    <name type="scientific">Gordonia jinhuaensis</name>
    <dbReference type="NCBI Taxonomy" id="1517702"/>
    <lineage>
        <taxon>Bacteria</taxon>
        <taxon>Bacillati</taxon>
        <taxon>Actinomycetota</taxon>
        <taxon>Actinomycetes</taxon>
        <taxon>Mycobacteriales</taxon>
        <taxon>Gordoniaceae</taxon>
        <taxon>Gordonia</taxon>
    </lineage>
</organism>
<proteinExistence type="predicted"/>
<dbReference type="PANTHER" id="PTHR37042">
    <property type="entry name" value="OUTER MEMBRANE PROTEIN RV1973"/>
    <property type="match status" value="1"/>
</dbReference>
<keyword evidence="2 3" id="KW-0472">Membrane</keyword>
<dbReference type="RefSeq" id="WP_188587383.1">
    <property type="nucleotide sequence ID" value="NZ_BMGC01000025.1"/>
</dbReference>
<evidence type="ECO:0000256" key="1">
    <source>
        <dbReference type="ARBA" id="ARBA00004370"/>
    </source>
</evidence>
<dbReference type="GO" id="GO:0016020">
    <property type="term" value="C:membrane"/>
    <property type="evidence" value="ECO:0007669"/>
    <property type="project" value="UniProtKB-SubCell"/>
</dbReference>
<reference evidence="4" key="2">
    <citation type="submission" date="2020-09" db="EMBL/GenBank/DDBJ databases">
        <authorList>
            <person name="Sun Q."/>
            <person name="Zhou Y."/>
        </authorList>
    </citation>
    <scope>NUCLEOTIDE SEQUENCE</scope>
    <source>
        <strain evidence="4">CGMCC 1.12827</strain>
    </source>
</reference>
<dbReference type="AlphaFoldDB" id="A0A916TDJ4"/>
<accession>A0A916TDJ4</accession>
<gene>
    <name evidence="4" type="ORF">GCM10011489_29890</name>
</gene>
<feature type="transmembrane region" description="Helical" evidence="3">
    <location>
        <begin position="12"/>
        <end position="32"/>
    </location>
</feature>
<sequence length="249" mass="25420">MRDWWASPWPARVAFALCAVIALSAALVVAVVLGWAAWWSIAAVGTLVLVPVLIGVLGADDSAQAAVDVSGRGRRLRLTVAVLTAVGVCAGGALAVSLHTRQQDQAAAVRSEAASAAARTVAALMTFSPDQSPANREQVATGLSGILLTDYRQSGPSAVVAGSAALGLGLSTTVTHAAVDTGWIGRDPGRLERVLVFADEKVEKVTAGPSSASDAIRPGTVVPISRWAVMERSGGVWRLAGLRTVGPGA</sequence>
<dbReference type="Proteomes" id="UP000621454">
    <property type="component" value="Unassembled WGS sequence"/>
</dbReference>
<feature type="transmembrane region" description="Helical" evidence="3">
    <location>
        <begin position="78"/>
        <end position="98"/>
    </location>
</feature>